<dbReference type="Pfam" id="PF14291">
    <property type="entry name" value="DUF4371"/>
    <property type="match status" value="1"/>
</dbReference>
<dbReference type="PANTHER" id="PTHR45749">
    <property type="match status" value="1"/>
</dbReference>
<feature type="domain" description="DUF4371" evidence="1">
    <location>
        <begin position="199"/>
        <end position="359"/>
    </location>
</feature>
<comment type="caution">
    <text evidence="2">The sequence shown here is derived from an EMBL/GenBank/DDBJ whole genome shotgun (WGS) entry which is preliminary data.</text>
</comment>
<name>A0ABQ8SB75_PERAM</name>
<reference evidence="2 3" key="1">
    <citation type="journal article" date="2022" name="Allergy">
        <title>Genome assembly and annotation of Periplaneta americana reveal a comprehensive cockroach allergen profile.</title>
        <authorList>
            <person name="Wang L."/>
            <person name="Xiong Q."/>
            <person name="Saelim N."/>
            <person name="Wang L."/>
            <person name="Nong W."/>
            <person name="Wan A.T."/>
            <person name="Shi M."/>
            <person name="Liu X."/>
            <person name="Cao Q."/>
            <person name="Hui J.H.L."/>
            <person name="Sookrung N."/>
            <person name="Leung T.F."/>
            <person name="Tungtrongchitr A."/>
            <person name="Tsui S.K.W."/>
        </authorList>
    </citation>
    <scope>NUCLEOTIDE SEQUENCE [LARGE SCALE GENOMIC DNA]</scope>
    <source>
        <strain evidence="2">PWHHKU_190912</strain>
    </source>
</reference>
<dbReference type="InterPro" id="IPR012337">
    <property type="entry name" value="RNaseH-like_sf"/>
</dbReference>
<sequence length="404" mass="45551">METSDTISTSFSSSRTVNKFTASDIIQQAKWRLFSPGRAAAASVLSRRGTAARLNLLCGRRKRLTQHRNHFPNIPLSILSNIHCANTIIKEDDILMMEDTATEDAVHHQLLKSQMILQHRMWTKRDIVKNMAEQVSGEVCVENDCVIEGLLKVPFNRRTYNEKVEIVKMERPTPELNLSMDVKEKQREYTRHFTSTSYGKQELAFRGHNESVESDNRGNYIEYLSSLSEFDHLLANHLESSTVFRGTSLAIQNDLIFAISGVMIKNIKSEIEEAPFVAIVVDETSDCSNQSQLSTVLRYVDSTANVQERFIGFTNVSSGKTAAALFQHVEGVIAEYNVGNKLIAQTYDGALVMAGNINGLKTKVQEKYPQALFVHCYSHVLNLVLQQTTLSIPECRIFSKHCRV</sequence>
<dbReference type="EMBL" id="JAJSOF020000031">
    <property type="protein sequence ID" value="KAJ4431183.1"/>
    <property type="molecule type" value="Genomic_DNA"/>
</dbReference>
<evidence type="ECO:0000259" key="1">
    <source>
        <dbReference type="Pfam" id="PF14291"/>
    </source>
</evidence>
<accession>A0ABQ8SB75</accession>
<evidence type="ECO:0000313" key="3">
    <source>
        <dbReference type="Proteomes" id="UP001148838"/>
    </source>
</evidence>
<evidence type="ECO:0000313" key="2">
    <source>
        <dbReference type="EMBL" id="KAJ4431183.1"/>
    </source>
</evidence>
<gene>
    <name evidence="2" type="ORF">ANN_19780</name>
</gene>
<protein>
    <recommendedName>
        <fullName evidence="1">DUF4371 domain-containing protein</fullName>
    </recommendedName>
</protein>
<dbReference type="SUPFAM" id="SSF53098">
    <property type="entry name" value="Ribonuclease H-like"/>
    <property type="match status" value="1"/>
</dbReference>
<organism evidence="2 3">
    <name type="scientific">Periplaneta americana</name>
    <name type="common">American cockroach</name>
    <name type="synonym">Blatta americana</name>
    <dbReference type="NCBI Taxonomy" id="6978"/>
    <lineage>
        <taxon>Eukaryota</taxon>
        <taxon>Metazoa</taxon>
        <taxon>Ecdysozoa</taxon>
        <taxon>Arthropoda</taxon>
        <taxon>Hexapoda</taxon>
        <taxon>Insecta</taxon>
        <taxon>Pterygota</taxon>
        <taxon>Neoptera</taxon>
        <taxon>Polyneoptera</taxon>
        <taxon>Dictyoptera</taxon>
        <taxon>Blattodea</taxon>
        <taxon>Blattoidea</taxon>
        <taxon>Blattidae</taxon>
        <taxon>Blattinae</taxon>
        <taxon>Periplaneta</taxon>
    </lineage>
</organism>
<dbReference type="Proteomes" id="UP001148838">
    <property type="component" value="Unassembled WGS sequence"/>
</dbReference>
<keyword evidence="3" id="KW-1185">Reference proteome</keyword>
<dbReference type="PANTHER" id="PTHR45749:SF28">
    <property type="entry name" value="ZINC FINGER MYM-TYPE PROTEIN 1-LIKE-RELATED"/>
    <property type="match status" value="1"/>
</dbReference>
<proteinExistence type="predicted"/>
<dbReference type="InterPro" id="IPR025398">
    <property type="entry name" value="DUF4371"/>
</dbReference>